<evidence type="ECO:0000313" key="3">
    <source>
        <dbReference type="Proteomes" id="UP000745764"/>
    </source>
</evidence>
<proteinExistence type="predicted"/>
<dbReference type="Proteomes" id="UP000745764">
    <property type="component" value="Unassembled WGS sequence"/>
</dbReference>
<dbReference type="OrthoDB" id="4194555at2759"/>
<evidence type="ECO:0000256" key="1">
    <source>
        <dbReference type="SAM" id="MobiDB-lite"/>
    </source>
</evidence>
<feature type="compositionally biased region" description="Low complexity" evidence="1">
    <location>
        <begin position="934"/>
        <end position="948"/>
    </location>
</feature>
<evidence type="ECO:0008006" key="4">
    <source>
        <dbReference type="Google" id="ProtNLM"/>
    </source>
</evidence>
<feature type="region of interest" description="Disordered" evidence="1">
    <location>
        <begin position="934"/>
        <end position="970"/>
    </location>
</feature>
<protein>
    <recommendedName>
        <fullName evidence="4">F-box domain-containing protein</fullName>
    </recommendedName>
</protein>
<reference evidence="2" key="1">
    <citation type="submission" date="2020-06" db="EMBL/GenBank/DDBJ databases">
        <authorList>
            <person name="Onetto C."/>
        </authorList>
    </citation>
    <scope>NUCLEOTIDE SEQUENCE</scope>
</reference>
<name>A0A9N8PPP5_9PEZI</name>
<accession>A0A9N8PPP5</accession>
<dbReference type="AlphaFoldDB" id="A0A9N8PPP5"/>
<dbReference type="EMBL" id="CAINUL010000002">
    <property type="protein sequence ID" value="CAD0108099.1"/>
    <property type="molecule type" value="Genomic_DNA"/>
</dbReference>
<feature type="compositionally biased region" description="Basic and acidic residues" evidence="1">
    <location>
        <begin position="1"/>
        <end position="22"/>
    </location>
</feature>
<feature type="region of interest" description="Disordered" evidence="1">
    <location>
        <begin position="1"/>
        <end position="39"/>
    </location>
</feature>
<organism evidence="2 3">
    <name type="scientific">Aureobasidium uvarum</name>
    <dbReference type="NCBI Taxonomy" id="2773716"/>
    <lineage>
        <taxon>Eukaryota</taxon>
        <taxon>Fungi</taxon>
        <taxon>Dikarya</taxon>
        <taxon>Ascomycota</taxon>
        <taxon>Pezizomycotina</taxon>
        <taxon>Dothideomycetes</taxon>
        <taxon>Dothideomycetidae</taxon>
        <taxon>Dothideales</taxon>
        <taxon>Saccotheciaceae</taxon>
        <taxon>Aureobasidium</taxon>
    </lineage>
</organism>
<feature type="region of interest" description="Disordered" evidence="1">
    <location>
        <begin position="107"/>
        <end position="148"/>
    </location>
</feature>
<comment type="caution">
    <text evidence="2">The sequence shown here is derived from an EMBL/GenBank/DDBJ whole genome shotgun (WGS) entry which is preliminary data.</text>
</comment>
<sequence>MSQGRREARREARRAESPPDPRGRRRRRLNSSSIAIDQPRPTEFVSSWLEQQDLTRSGVPAQTTPLTNFRMFPSTQLRATSHPNFLNSALEQETTHSVVSMRDHNTTMQYNDAGPSSAYHPPAVDIDADDLSTSAPIGDRSMNSRRSGPLLNMALSAADSDDISSDTSESSQEGGVRLWSSHGAYPLARSTGVENNPLQSSQFPRHVWGARNIDIGLACEDERSAKKPTYPENPALLLVYQLDRNTPEPTLRFLPFISVSQKRKNKSKNKRFMIQPSHKQSIDASQLTARRAQWVPGEFPVELFELINQYLSRDDIKSMRLVSKEFERGVSGSLFDTVVVPFNTELYEMIEQKVVKRDLKGKRRADDPINHFVNLDPGSLLWKNALDDTEDKVYRGHGLKVFEGFGHHIRRFGMSFEIKEDALQNPPKKNKLDSHESYFGSYEWPSQEYTRFELLAGLERTADETSQMKMAFSHLSVVQQLALSMDSGLGWMSGPDKSLRSTILQRPSPLFGCSHGIVDAQQQERIRLWESIESAHVRLGALDDLKEGSLEHIVAMVPGVADNEDHDGTETGVLYITPPDTRDQSSHAEAQRLEYSRRLEKFSPASLNTHQKEWLLEAEWAQRAFLTTYMLGVVDNSSVFDKVSVLNFRVSSHLVPLLCRHDFWTALPKLQEVKLAVIPDWRTVERDEAGIVETKDIDPSIAVDKTYSLLQDFIGVRPNITKLNFSWAAGGEHAEGIFARNHHILPAPITAVARSTATAPKDDELIDLPHLRDLTFSNCWFTPVAIVAIVKKLRTKTLKKIKFDSVSLTAMPRGNIPIANPNNHPMVNPNLFPQQAPGPGMMVIGGNFAAQFGAQVWQGPPPGMPVQQWAQAMIHTLNAMTQQQGIVLHQVPQVWTNHPMGLTMQQIHGMLAGLADGNGPLMPQPGLLYQLPQQQQQQQAGAAQFPQIGGPPPFQAPALPQAAGWPLPPQPAVHAATPQINNGPWYEGHRVGSWVWVVDKISPGPTLEMYQPRDEFEPVPEPRNNELVSAEFNSCGYVQLRAPTFGDQNNMEAPAAFRMSRHFVRRQSLLSSAMLATQDKLLGSIVQYMSEHETDALHHAWGMTLGWNDVKLAEEVEYDGYLTGGTGRFSGSVTKDSVMQEAYSAQHS</sequence>
<gene>
    <name evidence="2" type="ORF">AWRI4620_LOCUS2354</name>
</gene>
<keyword evidence="3" id="KW-1185">Reference proteome</keyword>
<evidence type="ECO:0000313" key="2">
    <source>
        <dbReference type="EMBL" id="CAD0108099.1"/>
    </source>
</evidence>